<dbReference type="InterPro" id="IPR013530">
    <property type="entry name" value="PAD_C"/>
</dbReference>
<dbReference type="EMBL" id="RWIC01000711">
    <property type="protein sequence ID" value="TKC40754.1"/>
    <property type="molecule type" value="Genomic_DNA"/>
</dbReference>
<dbReference type="CDD" id="cd04214">
    <property type="entry name" value="PAD_N"/>
    <property type="match status" value="1"/>
</dbReference>
<feature type="domain" description="Protein-arginine deiminase C-terminal" evidence="8">
    <location>
        <begin position="381"/>
        <end position="492"/>
    </location>
</feature>
<feature type="domain" description="Protein-arginine deiminase C-terminal" evidence="8">
    <location>
        <begin position="858"/>
        <end position="1154"/>
    </location>
</feature>
<feature type="domain" description="Protein-arginine deiminase (PAD) central" evidence="10">
    <location>
        <begin position="114"/>
        <end position="177"/>
    </location>
</feature>
<gene>
    <name evidence="11" type="ORF">EI555_001707</name>
</gene>
<dbReference type="PANTHER" id="PTHR10837">
    <property type="entry name" value="PEPTIDYLARGININE DEIMINASE"/>
    <property type="match status" value="1"/>
</dbReference>
<dbReference type="Gene3D" id="3.75.10.10">
    <property type="entry name" value="L-arginine/glycine Amidinotransferase, Chain A"/>
    <property type="match status" value="3"/>
</dbReference>
<dbReference type="Pfam" id="PF03068">
    <property type="entry name" value="PAD"/>
    <property type="match status" value="3"/>
</dbReference>
<protein>
    <submittedName>
        <fullName evidence="11">Uncharacterized protein</fullName>
    </submittedName>
</protein>
<evidence type="ECO:0000259" key="8">
    <source>
        <dbReference type="Pfam" id="PF03068"/>
    </source>
</evidence>
<feature type="domain" description="Protein-arginine deiminase C-terminal" evidence="8">
    <location>
        <begin position="258"/>
        <end position="344"/>
    </location>
</feature>
<keyword evidence="5" id="KW-0479">Metal-binding</keyword>
<dbReference type="InterPro" id="IPR036556">
    <property type="entry name" value="PAD_central_sf"/>
</dbReference>
<evidence type="ECO:0000256" key="4">
    <source>
        <dbReference type="ARBA" id="ARBA00022490"/>
    </source>
</evidence>
<feature type="domain" description="Protein-arginine deiminase (PAD) central" evidence="10">
    <location>
        <begin position="647"/>
        <end position="781"/>
    </location>
</feature>
<feature type="compositionally biased region" description="Basic and acidic residues" evidence="7">
    <location>
        <begin position="162"/>
        <end position="180"/>
    </location>
</feature>
<comment type="subcellular location">
    <subcellularLocation>
        <location evidence="2">Cytoplasm</location>
    </subcellularLocation>
    <subcellularLocation>
        <location evidence="1">Nucleus</location>
    </subcellularLocation>
</comment>
<dbReference type="Gene3D" id="2.60.40.1860">
    <property type="entry name" value="Protein-arginine deiminase, N-terminal domain"/>
    <property type="match status" value="2"/>
</dbReference>
<evidence type="ECO:0000256" key="1">
    <source>
        <dbReference type="ARBA" id="ARBA00004123"/>
    </source>
</evidence>
<dbReference type="FunFam" id="2.60.40.1860:FF:000003">
    <property type="entry name" value="Protein-arginine deiminase type-4"/>
    <property type="match status" value="1"/>
</dbReference>
<name>A0A4U1EVK7_MONMO</name>
<dbReference type="GO" id="GO:0005509">
    <property type="term" value="F:calcium ion binding"/>
    <property type="evidence" value="ECO:0007669"/>
    <property type="project" value="InterPro"/>
</dbReference>
<reference evidence="12" key="1">
    <citation type="journal article" date="2019" name="IScience">
        <title>Narwhal Genome Reveals Long-Term Low Genetic Diversity despite Current Large Abundance Size.</title>
        <authorList>
            <person name="Westbury M.V."/>
            <person name="Petersen B."/>
            <person name="Garde E."/>
            <person name="Heide-Jorgensen M.P."/>
            <person name="Lorenzen E.D."/>
        </authorList>
    </citation>
    <scope>NUCLEOTIDE SEQUENCE [LARGE SCALE GENOMIC DNA]</scope>
</reference>
<dbReference type="SUPFAM" id="SSF55909">
    <property type="entry name" value="Pentein"/>
    <property type="match status" value="2"/>
</dbReference>
<dbReference type="SUPFAM" id="SSF110083">
    <property type="entry name" value="Peptidylarginine deiminase Pad4, middle domain"/>
    <property type="match status" value="2"/>
</dbReference>
<proteinExistence type="inferred from homology"/>
<evidence type="ECO:0000256" key="7">
    <source>
        <dbReference type="SAM" id="MobiDB-lite"/>
    </source>
</evidence>
<evidence type="ECO:0000256" key="5">
    <source>
        <dbReference type="ARBA" id="ARBA00022723"/>
    </source>
</evidence>
<feature type="domain" description="Protein-arginine deiminase (PAD) N-terminal" evidence="9">
    <location>
        <begin position="2"/>
        <end position="112"/>
    </location>
</feature>
<dbReference type="SUPFAM" id="SSF49503">
    <property type="entry name" value="Cupredoxins"/>
    <property type="match status" value="2"/>
</dbReference>
<accession>A0A4U1EVK7</accession>
<evidence type="ECO:0000256" key="3">
    <source>
        <dbReference type="ARBA" id="ARBA00008166"/>
    </source>
</evidence>
<evidence type="ECO:0000259" key="10">
    <source>
        <dbReference type="Pfam" id="PF08527"/>
    </source>
</evidence>
<dbReference type="GO" id="GO:0004668">
    <property type="term" value="F:protein-arginine deiminase activity"/>
    <property type="evidence" value="ECO:0007669"/>
    <property type="project" value="InterPro"/>
</dbReference>
<comment type="similarity">
    <text evidence="3">Belongs to the protein arginine deiminase family.</text>
</comment>
<dbReference type="InterPro" id="IPR013732">
    <property type="entry name" value="PAD_N"/>
</dbReference>
<organism evidence="11 12">
    <name type="scientific">Monodon monoceros</name>
    <name type="common">Narwhal</name>
    <name type="synonym">Ceratodon monodon</name>
    <dbReference type="NCBI Taxonomy" id="40151"/>
    <lineage>
        <taxon>Eukaryota</taxon>
        <taxon>Metazoa</taxon>
        <taxon>Chordata</taxon>
        <taxon>Craniata</taxon>
        <taxon>Vertebrata</taxon>
        <taxon>Euteleostomi</taxon>
        <taxon>Mammalia</taxon>
        <taxon>Eutheria</taxon>
        <taxon>Laurasiatheria</taxon>
        <taxon>Artiodactyla</taxon>
        <taxon>Whippomorpha</taxon>
        <taxon>Cetacea</taxon>
        <taxon>Odontoceti</taxon>
        <taxon>Monodontidae</taxon>
        <taxon>Monodon</taxon>
    </lineage>
</organism>
<dbReference type="InterPro" id="IPR008972">
    <property type="entry name" value="Cupredoxin"/>
</dbReference>
<keyword evidence="4" id="KW-0963">Cytoplasm</keyword>
<evidence type="ECO:0000259" key="9">
    <source>
        <dbReference type="Pfam" id="PF08526"/>
    </source>
</evidence>
<dbReference type="Gene3D" id="2.60.40.1700">
    <property type="entry name" value="Protein-arginine deiminase, central domain"/>
    <property type="match status" value="3"/>
</dbReference>
<dbReference type="Pfam" id="PF08527">
    <property type="entry name" value="PAD_M"/>
    <property type="match status" value="2"/>
</dbReference>
<dbReference type="AlphaFoldDB" id="A0A4U1EVK7"/>
<dbReference type="Proteomes" id="UP000308365">
    <property type="component" value="Unassembled WGS sequence"/>
</dbReference>
<dbReference type="InterPro" id="IPR004303">
    <property type="entry name" value="PAD"/>
</dbReference>
<keyword evidence="6" id="KW-0539">Nucleus</keyword>
<feature type="region of interest" description="Disordered" evidence="7">
    <location>
        <begin position="162"/>
        <end position="181"/>
    </location>
</feature>
<evidence type="ECO:0000256" key="2">
    <source>
        <dbReference type="ARBA" id="ARBA00004496"/>
    </source>
</evidence>
<dbReference type="GO" id="GO:0005737">
    <property type="term" value="C:cytoplasm"/>
    <property type="evidence" value="ECO:0007669"/>
    <property type="project" value="UniProtKB-SubCell"/>
</dbReference>
<feature type="domain" description="Protein-arginine deiminase (PAD) N-terminal" evidence="9">
    <location>
        <begin position="493"/>
        <end position="575"/>
    </location>
</feature>
<evidence type="ECO:0000313" key="12">
    <source>
        <dbReference type="Proteomes" id="UP000308365"/>
    </source>
</evidence>
<evidence type="ECO:0000313" key="11">
    <source>
        <dbReference type="EMBL" id="TKC40754.1"/>
    </source>
</evidence>
<dbReference type="InterPro" id="IPR013733">
    <property type="entry name" value="Prot_Arg_deaminase_cen_dom"/>
</dbReference>
<dbReference type="Pfam" id="PF08526">
    <property type="entry name" value="PAD_N"/>
    <property type="match status" value="2"/>
</dbReference>
<evidence type="ECO:0000256" key="6">
    <source>
        <dbReference type="ARBA" id="ARBA00023242"/>
    </source>
</evidence>
<dbReference type="GO" id="GO:0005634">
    <property type="term" value="C:nucleus"/>
    <property type="evidence" value="ECO:0007669"/>
    <property type="project" value="UniProtKB-SubCell"/>
</dbReference>
<dbReference type="InterPro" id="IPR038685">
    <property type="entry name" value="PAD_N_sf"/>
</dbReference>
<comment type="caution">
    <text evidence="11">The sequence shown here is derived from an EMBL/GenBank/DDBJ whole genome shotgun (WGS) entry which is preliminary data.</text>
</comment>
<dbReference type="FunFam" id="2.60.40.1700:FF:000002">
    <property type="entry name" value="Peptidyl arginine deiminase 6"/>
    <property type="match status" value="1"/>
</dbReference>
<dbReference type="PANTHER" id="PTHR10837:SF4">
    <property type="entry name" value="PROTEIN-ARGININE DEIMINASE TYPE-6"/>
    <property type="match status" value="1"/>
</dbReference>
<sequence>MMAQGTVIHVAPEQPTYAVCVLGTETQLDVYGSAPKDCTSFSINASPGVVVDVAHRPPAKKNLTGSSKWPLDPGLEVSLKIRAASDSTGDRKVQISYYGPETTPVEVLLYITGVEISLSADFTRTVKMKSTGGRKDQRTWTWGPHGQGAILLVNCDRDNPKSSTVDCKDDQLDSKADKQPSRYGMILGPQHPSHLLELQGGHHSTDFYVEGLAFPDASFPGLISLNVSLLDTSNPELPQGPGFPRQRGLPCGPLDHDPQHSVPEEVYVCRLFENEDFLKSVAALAKKARCRLMVCAKEESMNDRWMQDEMEIGYVQAPHKALPVVFASPRNRGLKDFPIKGMLGFWLLLASPRSCYKLFQEQMKEGHGEALLFQGVKKMHRLEQELGVTEGDIVDIPQLFKLQKGFKGTLKVEAFFPNMVNMLVLGKHLGIPEPFGPIINGRCCLEEKVRSLLEPLGLHCTFIDDFYTYHVQQGDVHCGANVHRQPFSFKWWCAPQQCESFTVDSSPGVVVQIYGTDPVKIGEEAAMNWWPLSHPMNVLVGMTSPSSANDKGKVSVSYYQHNEDVPMATAVLYLTSIELSLDVDVYRSGHFETNDKQAKVLEWVNSDLEVPVALEKGLTLPLRWSSICKAKDLTWLLPEPTFLSSLQKNWVWGPKGWGAILLVNCSPADAHQLVDRKSKVFSTEETKSLSQMILRVQGPSCILKKCRVVLHTSKEESEKARVYRPQKDSSSTFELVLGPDQHTYNLAPVEDDLEETFYVEALEFPSASFSGLISYSASLVEESQDLSIPETVVYKDTVVFRVAPCVFVSSTQMPLEVYLCRELQVQGFVNTVMELSERSNIQVASVYEDPNRLGRWLQSPGVGYMTQRTQDHTVASIDSIGNLMVSPPVKAQGKEYPLGRILIGSSFYPSKDCRNLSKTLRDFLYAQQVQAPVELFSDWLMIGHAYEFMCFIPAQYKVEDKKDFWLLLASPSSCYKLFKEKQKEGYGDARLFEGIRKDQLLSNGREANTINQLLADENMRKQNAYVEKCIDLNRSILKRELGLEEQDIIDIPQLFCLEHIANIPSSEQTEKLYARPYFPDLLQMVVMGQNLGIPKPFGPQINGACCLEEKIRQLLEPLGFQCTFINDFDCYLTEIGDFCSCANIRRVPFAFKWWRMVP</sequence>